<feature type="compositionally biased region" description="Low complexity" evidence="7">
    <location>
        <begin position="105"/>
        <end position="121"/>
    </location>
</feature>
<sequence length="1140" mass="130880">MTPKKKSKTNTKQQSSFLLQPFLKPVDPHIHSDKENPVLKALFGGKSPSGLTAWTYVTKTSINNCHPFKKTELSHDLTSDDTPAETPKSLQKKTSQTRKKSSKENNNNININNNTPDTNNNGKSKPTQNNEILKEIPLNSNPSNGNETNGKSNTNENDVNVTSSTIREPDKKRRISSQLTFPISKARTIFVNSERLLELRSIVDNAVKAHKVYSMTGAYQSVRNALRQRGWIEKIDSEAKKQNRPNKFEEIGISMQTHTGFTHNDQIHYSVQGEAEIINRMLKNVTEDLCWLSRPFPFNCYKDFDKYDMINRLPKAYFSNKIGLCNSLQQIQWFYEAGVCSTQFPRTYNTSTKDELQAFKDDFRLTACIGLLKWFNETYRNGGEKAVRSLDGKVDLNVIEFALRRCAEYVKIKQHEDIDIPELPTVWEYQWDNFIAQYYRIANEGQILKDNREGIPIKAIASNVQSMLYIIKPYWPQYDIDGYQNYWIVKPGGRCCGAGITIKNRLDNILVTLNPGSFKDTRYVVQKYIERPLLIFNTKFDIRQWFLVTNVYPLTVWMYRESYLRFCSQPFTLKNTPESIHLCNNAVQKKYKNGKRDRGLPDENMWDCYTFQTHLKAIGYPDVWEKYIYPGMKESFIGALLTSQESMERRKNCFELYGADFMISDTITDGPWLIEINSNPAMDSSTSVTARMCPQVLEDVVKVVIDRRDNKSASTGGFEMVFRQNCPPIPPYLGMSFCVKGKKAFKPNGDVRLITRKSKSKNSIKILLSTDTEEESTSDNNSPSGKIELERKFNMDSSIENKKLQQINKNSSQTDWIKRNINEIKDVSSNKRLVKKDLCQLITDDDKKINDSSDTNNNNNNSKEKKLENNSDENKENHLVVDGFEILKKNNSNLIPEANDLPPPTTPNLTELLINYKKDLIPVKSPNSLNSKDSVYQSLTTLSSLSSARNNSDVVKSYSLDKFFDVSGSKRGSISTKSEFSFKSCQSHLVKNHDDDNNDKNRTIRTNDFLFNLKKDIKDVKLNCASVICDLQVFQGENSKSKSKENLNKSLTEINKNLCIKNSEKKFKKKFDDFIQFNRKNNNNNNNNNNEKILNLAINSDTGAVKSIKDISKKMANEGDEEEEKEEKEEEKDEEENEEE</sequence>
<dbReference type="GeneID" id="8234132"/>
<feature type="compositionally biased region" description="Acidic residues" evidence="7">
    <location>
        <begin position="1118"/>
        <end position="1140"/>
    </location>
</feature>
<evidence type="ECO:0008006" key="11">
    <source>
        <dbReference type="Google" id="ProtNLM"/>
    </source>
</evidence>
<dbReference type="Gene3D" id="3.30.470.20">
    <property type="entry name" value="ATP-grasp fold, B domain"/>
    <property type="match status" value="1"/>
</dbReference>
<dbReference type="PROSITE" id="PS51221">
    <property type="entry name" value="TTL"/>
    <property type="match status" value="1"/>
</dbReference>
<dbReference type="GO" id="GO:0070736">
    <property type="term" value="F:protein-glycine ligase activity, initiating"/>
    <property type="evidence" value="ECO:0007669"/>
    <property type="project" value="TreeGrafter"/>
</dbReference>
<keyword evidence="3" id="KW-0436">Ligase</keyword>
<evidence type="ECO:0000256" key="7">
    <source>
        <dbReference type="SAM" id="MobiDB-lite"/>
    </source>
</evidence>
<evidence type="ECO:0000256" key="3">
    <source>
        <dbReference type="ARBA" id="ARBA00022598"/>
    </source>
</evidence>
<dbReference type="AlphaFoldDB" id="E0VS30"/>
<dbReference type="HOGENOM" id="CLU_277893_0_0_1"/>
<dbReference type="PANTHER" id="PTHR45870">
    <property type="entry name" value="TUBULIN MONOGLYCYLASE TTLL3"/>
    <property type="match status" value="1"/>
</dbReference>
<proteinExistence type="predicted"/>
<evidence type="ECO:0000313" key="10">
    <source>
        <dbReference type="Proteomes" id="UP000009046"/>
    </source>
</evidence>
<feature type="region of interest" description="Disordered" evidence="7">
    <location>
        <begin position="73"/>
        <end position="173"/>
    </location>
</feature>
<dbReference type="PANTHER" id="PTHR45870:SF2">
    <property type="entry name" value="TUBULIN MONOGLYCYLASE TTLL3"/>
    <property type="match status" value="1"/>
</dbReference>
<keyword evidence="5" id="KW-0067">ATP-binding</keyword>
<dbReference type="GO" id="GO:0005524">
    <property type="term" value="F:ATP binding"/>
    <property type="evidence" value="ECO:0007669"/>
    <property type="project" value="UniProtKB-KW"/>
</dbReference>
<evidence type="ECO:0000256" key="4">
    <source>
        <dbReference type="ARBA" id="ARBA00022741"/>
    </source>
</evidence>
<comment type="subcellular location">
    <subcellularLocation>
        <location evidence="1">Cytoplasm</location>
        <location evidence="1">Cytoskeleton</location>
    </subcellularLocation>
</comment>
<dbReference type="EMBL" id="AAZO01005042">
    <property type="status" value="NOT_ANNOTATED_CDS"/>
    <property type="molecule type" value="Genomic_DNA"/>
</dbReference>
<feature type="region of interest" description="Disordered" evidence="7">
    <location>
        <begin position="1109"/>
        <end position="1140"/>
    </location>
</feature>
<feature type="region of interest" description="Disordered" evidence="7">
    <location>
        <begin position="768"/>
        <end position="788"/>
    </location>
</feature>
<dbReference type="GO" id="GO:0005930">
    <property type="term" value="C:axoneme"/>
    <property type="evidence" value="ECO:0007669"/>
    <property type="project" value="TreeGrafter"/>
</dbReference>
<evidence type="ECO:0000256" key="6">
    <source>
        <dbReference type="ARBA" id="ARBA00023212"/>
    </source>
</evidence>
<accession>E0VS30</accession>
<reference evidence="9" key="3">
    <citation type="submission" date="2020-05" db="UniProtKB">
        <authorList>
            <consortium name="EnsemblMetazoa"/>
        </authorList>
    </citation>
    <scope>IDENTIFICATION</scope>
    <source>
        <strain evidence="9">USDA</strain>
    </source>
</reference>
<keyword evidence="2" id="KW-0963">Cytoplasm</keyword>
<dbReference type="eggNOG" id="KOG2157">
    <property type="taxonomic scope" value="Eukaryota"/>
</dbReference>
<dbReference type="Pfam" id="PF03133">
    <property type="entry name" value="TTL"/>
    <property type="match status" value="1"/>
</dbReference>
<feature type="compositionally biased region" description="Basic and acidic residues" evidence="7">
    <location>
        <begin position="862"/>
        <end position="875"/>
    </location>
</feature>
<reference evidence="8" key="1">
    <citation type="submission" date="2007-04" db="EMBL/GenBank/DDBJ databases">
        <title>Annotation of Pediculus humanus corporis strain USDA.</title>
        <authorList>
            <person name="Kirkness E."/>
            <person name="Hannick L."/>
            <person name="Hass B."/>
            <person name="Bruggner R."/>
            <person name="Lawson D."/>
            <person name="Bidwell S."/>
            <person name="Joardar V."/>
            <person name="Caler E."/>
            <person name="Walenz B."/>
            <person name="Inman J."/>
            <person name="Schobel S."/>
            <person name="Galinsky K."/>
            <person name="Amedeo P."/>
            <person name="Strausberg R."/>
        </authorList>
    </citation>
    <scope>NUCLEOTIDE SEQUENCE</scope>
    <source>
        <strain evidence="8">USDA</strain>
    </source>
</reference>
<dbReference type="GO" id="GO:0060271">
    <property type="term" value="P:cilium assembly"/>
    <property type="evidence" value="ECO:0007669"/>
    <property type="project" value="TreeGrafter"/>
</dbReference>
<dbReference type="FunFam" id="3.30.470.20:FF:000032">
    <property type="entry name" value="tubulin monoglycylase TTLL3 isoform X2"/>
    <property type="match status" value="1"/>
</dbReference>
<dbReference type="EMBL" id="DS235742">
    <property type="protein sequence ID" value="EEB16186.1"/>
    <property type="molecule type" value="Genomic_DNA"/>
</dbReference>
<feature type="compositionally biased region" description="Low complexity" evidence="7">
    <location>
        <begin position="852"/>
        <end position="861"/>
    </location>
</feature>
<evidence type="ECO:0000313" key="9">
    <source>
        <dbReference type="EnsemblMetazoa" id="PHUM410620-PA"/>
    </source>
</evidence>
<feature type="region of interest" description="Disordered" evidence="7">
    <location>
        <begin position="846"/>
        <end position="875"/>
    </location>
</feature>
<dbReference type="InterPro" id="IPR051437">
    <property type="entry name" value="TTLL_monoglycylase"/>
</dbReference>
<dbReference type="KEGG" id="phu:Phum_PHUM410620"/>
<dbReference type="SUPFAM" id="SSF56059">
    <property type="entry name" value="Glutathione synthetase ATP-binding domain-like"/>
    <property type="match status" value="1"/>
</dbReference>
<dbReference type="RefSeq" id="XP_002428924.1">
    <property type="nucleotide sequence ID" value="XM_002428879.1"/>
</dbReference>
<keyword evidence="6" id="KW-0206">Cytoskeleton</keyword>
<evidence type="ECO:0000313" key="8">
    <source>
        <dbReference type="EMBL" id="EEB16186.1"/>
    </source>
</evidence>
<dbReference type="InParanoid" id="E0VS30"/>
<reference evidence="8" key="2">
    <citation type="submission" date="2007-04" db="EMBL/GenBank/DDBJ databases">
        <title>The genome of the human body louse.</title>
        <authorList>
            <consortium name="The Human Body Louse Genome Consortium"/>
            <person name="Kirkness E."/>
            <person name="Walenz B."/>
            <person name="Hass B."/>
            <person name="Bruggner R."/>
            <person name="Strausberg R."/>
        </authorList>
    </citation>
    <scope>NUCLEOTIDE SEQUENCE</scope>
    <source>
        <strain evidence="8">USDA</strain>
    </source>
</reference>
<feature type="compositionally biased region" description="Polar residues" evidence="7">
    <location>
        <begin position="138"/>
        <end position="166"/>
    </location>
</feature>
<organism>
    <name type="scientific">Pediculus humanus subsp. corporis</name>
    <name type="common">Body louse</name>
    <dbReference type="NCBI Taxonomy" id="121224"/>
    <lineage>
        <taxon>Eukaryota</taxon>
        <taxon>Metazoa</taxon>
        <taxon>Ecdysozoa</taxon>
        <taxon>Arthropoda</taxon>
        <taxon>Hexapoda</taxon>
        <taxon>Insecta</taxon>
        <taxon>Pterygota</taxon>
        <taxon>Neoptera</taxon>
        <taxon>Paraneoptera</taxon>
        <taxon>Psocodea</taxon>
        <taxon>Troctomorpha</taxon>
        <taxon>Phthiraptera</taxon>
        <taxon>Anoplura</taxon>
        <taxon>Pediculidae</taxon>
        <taxon>Pediculus</taxon>
    </lineage>
</organism>
<protein>
    <recommendedName>
        <fullName evidence="11">Tubulin glycylase 3A</fullName>
    </recommendedName>
</protein>
<keyword evidence="4" id="KW-0547">Nucleotide-binding</keyword>
<dbReference type="EnsemblMetazoa" id="PHUM410620-RA">
    <property type="protein sequence ID" value="PHUM410620-PA"/>
    <property type="gene ID" value="PHUM410620"/>
</dbReference>
<keyword evidence="10" id="KW-1185">Reference proteome</keyword>
<dbReference type="OrthoDB" id="202825at2759"/>
<dbReference type="GO" id="GO:0003341">
    <property type="term" value="P:cilium movement"/>
    <property type="evidence" value="ECO:0007669"/>
    <property type="project" value="TreeGrafter"/>
</dbReference>
<dbReference type="Proteomes" id="UP000009046">
    <property type="component" value="Unassembled WGS sequence"/>
</dbReference>
<dbReference type="GO" id="GO:0015630">
    <property type="term" value="C:microtubule cytoskeleton"/>
    <property type="evidence" value="ECO:0007669"/>
    <property type="project" value="TreeGrafter"/>
</dbReference>
<feature type="compositionally biased region" description="Polar residues" evidence="7">
    <location>
        <begin position="122"/>
        <end position="131"/>
    </location>
</feature>
<gene>
    <name evidence="9" type="primary">8234132</name>
    <name evidence="8" type="ORF">Phum_PHUM410620</name>
</gene>
<evidence type="ECO:0000256" key="2">
    <source>
        <dbReference type="ARBA" id="ARBA00022490"/>
    </source>
</evidence>
<evidence type="ECO:0000256" key="5">
    <source>
        <dbReference type="ARBA" id="ARBA00022840"/>
    </source>
</evidence>
<feature type="region of interest" description="Disordered" evidence="7">
    <location>
        <begin position="1"/>
        <end position="20"/>
    </location>
</feature>
<dbReference type="InterPro" id="IPR004344">
    <property type="entry name" value="TTL/TTLL_fam"/>
</dbReference>
<name>E0VS30_PEDHC</name>
<dbReference type="VEuPathDB" id="VectorBase:PHUM410620"/>
<dbReference type="CTD" id="8234132"/>
<dbReference type="STRING" id="121224.E0VS30"/>
<evidence type="ECO:0000256" key="1">
    <source>
        <dbReference type="ARBA" id="ARBA00004245"/>
    </source>
</evidence>